<feature type="compositionally biased region" description="Basic and acidic residues" evidence="14">
    <location>
        <begin position="446"/>
        <end position="464"/>
    </location>
</feature>
<dbReference type="Pfam" id="PF00076">
    <property type="entry name" value="RRM_1"/>
    <property type="match status" value="1"/>
</dbReference>
<evidence type="ECO:0000256" key="11">
    <source>
        <dbReference type="ARBA" id="ARBA00023163"/>
    </source>
</evidence>
<dbReference type="EMBL" id="BLKM01000077">
    <property type="protein sequence ID" value="GFG28673.1"/>
    <property type="molecule type" value="Genomic_DNA"/>
</dbReference>
<dbReference type="GO" id="GO:0005634">
    <property type="term" value="C:nucleus"/>
    <property type="evidence" value="ECO:0007669"/>
    <property type="project" value="UniProtKB-SubCell"/>
</dbReference>
<evidence type="ECO:0000259" key="15">
    <source>
        <dbReference type="PROSITE" id="PS50102"/>
    </source>
</evidence>
<evidence type="ECO:0000313" key="18">
    <source>
        <dbReference type="Proteomes" id="UP000502823"/>
    </source>
</evidence>
<dbReference type="Pfam" id="PF02037">
    <property type="entry name" value="SAP"/>
    <property type="match status" value="1"/>
</dbReference>
<dbReference type="SUPFAM" id="SSF54928">
    <property type="entry name" value="RNA-binding domain, RBD"/>
    <property type="match status" value="1"/>
</dbReference>
<dbReference type="SMART" id="SM00513">
    <property type="entry name" value="SAP"/>
    <property type="match status" value="1"/>
</dbReference>
<feature type="compositionally biased region" description="Basic and acidic residues" evidence="14">
    <location>
        <begin position="42"/>
        <end position="62"/>
    </location>
</feature>
<feature type="domain" description="SAP" evidence="16">
    <location>
        <begin position="10"/>
        <end position="44"/>
    </location>
</feature>
<dbReference type="InterPro" id="IPR003034">
    <property type="entry name" value="SAP_dom"/>
</dbReference>
<dbReference type="PROSITE" id="PS50102">
    <property type="entry name" value="RRM"/>
    <property type="match status" value="1"/>
</dbReference>
<evidence type="ECO:0000256" key="7">
    <source>
        <dbReference type="ARBA" id="ARBA00022884"/>
    </source>
</evidence>
<feature type="compositionally biased region" description="Basic and acidic residues" evidence="14">
    <location>
        <begin position="141"/>
        <end position="172"/>
    </location>
</feature>
<keyword evidence="9" id="KW-0805">Transcription regulation</keyword>
<feature type="compositionally biased region" description="Acidic residues" evidence="14">
    <location>
        <begin position="189"/>
        <end position="203"/>
    </location>
</feature>
<keyword evidence="5" id="KW-0597">Phosphoprotein</keyword>
<dbReference type="GO" id="GO:0050684">
    <property type="term" value="P:regulation of mRNA processing"/>
    <property type="evidence" value="ECO:0007669"/>
    <property type="project" value="TreeGrafter"/>
</dbReference>
<keyword evidence="18" id="KW-1185">Reference proteome</keyword>
<protein>
    <recommendedName>
        <fullName evidence="19">SAFB-like transcription modulator</fullName>
    </recommendedName>
</protein>
<dbReference type="Proteomes" id="UP000502823">
    <property type="component" value="Unassembled WGS sequence"/>
</dbReference>
<evidence type="ECO:0000256" key="4">
    <source>
        <dbReference type="ARBA" id="ARBA00022499"/>
    </source>
</evidence>
<dbReference type="Gene3D" id="1.10.720.30">
    <property type="entry name" value="SAP domain"/>
    <property type="match status" value="1"/>
</dbReference>
<proteinExistence type="predicted"/>
<keyword evidence="12" id="KW-0539">Nucleus</keyword>
<feature type="compositionally biased region" description="Basic and acidic residues" evidence="14">
    <location>
        <begin position="483"/>
        <end position="499"/>
    </location>
</feature>
<dbReference type="OrthoDB" id="6159259at2759"/>
<keyword evidence="10" id="KW-0238">DNA-binding</keyword>
<dbReference type="SUPFAM" id="SSF68906">
    <property type="entry name" value="SAP domain"/>
    <property type="match status" value="1"/>
</dbReference>
<feature type="domain" description="RRM" evidence="15">
    <location>
        <begin position="329"/>
        <end position="407"/>
    </location>
</feature>
<dbReference type="GO" id="GO:0006357">
    <property type="term" value="P:regulation of transcription by RNA polymerase II"/>
    <property type="evidence" value="ECO:0007669"/>
    <property type="project" value="TreeGrafter"/>
</dbReference>
<keyword evidence="2" id="KW-0488">Methylation</keyword>
<sequence length="855" mass="96027">MANEGEGRKLNDLRVVDLRAELEKRNLDKTGVKAVLIEKLQKALRDEGHDPDEYLFDSSEKKTNKRHSSTKRGEQDAESETQSNAEENHNTDMDEERDVDMDADEEPKEEEEMGNEDGAPSQVKDEVLDKVPVVLTANPMFEDKADLKVKDESEEETKPVVEVRSSEVDKNLPEANGVDNEDSINLTIGEEEEKLLAEEEDSSSQEKETKANDFCGDGGVDLLPVQAATTATGAGTDERHRNASLIVPVDEDSAVAGLTLQEAEADASKKDSLGQEENKETAEEESQSKSQEDQSDDKSGAGTKRFVSHSRVDKKSKVSVGGATGGSSRNLWVSGLSSSTRATDLKQVFSKYGKVIGAKVVTNARTPGARCYGYVTMATSDDASKCIQHLHRTELHGRMISVERAKSDATGPPRKGESKASSSSVKKVEEKKRHERRPSTNVMKQESADKKEEDEPDKDVKEEATGDGTAAKVSGEGDQAVSGEDKEKAAKGVEGAKKEGGKHHSREVSRERREHRRSAGSSHYSHHSHSPTSQRRGSRHHVSPSRRPGVLTFAQIREERERQRQRERERELREEDRRRRNEVLRQREIEKMHREEAMRLEREKEKLRIERERIERERNELMRMERERQRLERERLEREREELKRQQMRFEESRRTAKRPSSDRRDSYPEERKRVATERRYDGPGRFDDGTRFERGPSFRVRDERRSESDHRTKVDVRHSRDRYPESSKGESRYTDRSGDTWHAAGGPPAVKSFSSMGSGGVPPRDSWGPSSDRKADSGQSWGRPMEWVSGSGGPMGVVGRGGPGMGGPGSMYSNAQNVAPNMSGMNMGMSSSSGPYGGDRFDAYKQSMGPIRKY</sequence>
<feature type="compositionally biased region" description="Basic and acidic residues" evidence="14">
    <location>
        <begin position="556"/>
        <end position="594"/>
    </location>
</feature>
<feature type="region of interest" description="Disordered" evidence="14">
    <location>
        <begin position="42"/>
        <end position="333"/>
    </location>
</feature>
<evidence type="ECO:0000256" key="14">
    <source>
        <dbReference type="SAM" id="MobiDB-lite"/>
    </source>
</evidence>
<keyword evidence="7 13" id="KW-0694">RNA-binding</keyword>
<dbReference type="InterPro" id="IPR036361">
    <property type="entry name" value="SAP_dom_sf"/>
</dbReference>
<feature type="compositionally biased region" description="Gly residues" evidence="14">
    <location>
        <begin position="791"/>
        <end position="810"/>
    </location>
</feature>
<feature type="region of interest" description="Disordered" evidence="14">
    <location>
        <begin position="611"/>
        <end position="813"/>
    </location>
</feature>
<dbReference type="InterPro" id="IPR051738">
    <property type="entry name" value="SAF_Modulators"/>
</dbReference>
<feature type="compositionally biased region" description="Basic residues" evidence="14">
    <location>
        <begin position="513"/>
        <end position="529"/>
    </location>
</feature>
<feature type="compositionally biased region" description="Basic and acidic residues" evidence="14">
    <location>
        <begin position="266"/>
        <end position="299"/>
    </location>
</feature>
<dbReference type="GO" id="GO:0043565">
    <property type="term" value="F:sequence-specific DNA binding"/>
    <property type="evidence" value="ECO:0007669"/>
    <property type="project" value="TreeGrafter"/>
</dbReference>
<evidence type="ECO:0000259" key="16">
    <source>
        <dbReference type="PROSITE" id="PS50800"/>
    </source>
</evidence>
<dbReference type="AlphaFoldDB" id="A0A6L2P8T2"/>
<name>A0A6L2P8T2_COPFO</name>
<evidence type="ECO:0008006" key="19">
    <source>
        <dbReference type="Google" id="ProtNLM"/>
    </source>
</evidence>
<keyword evidence="8" id="KW-0007">Acetylation</keyword>
<keyword evidence="6" id="KW-0832">Ubl conjugation</keyword>
<dbReference type="InterPro" id="IPR035979">
    <property type="entry name" value="RBD_domain_sf"/>
</dbReference>
<keyword evidence="4" id="KW-1017">Isopeptide bond</keyword>
<evidence type="ECO:0000256" key="1">
    <source>
        <dbReference type="ARBA" id="ARBA00004123"/>
    </source>
</evidence>
<reference evidence="18" key="1">
    <citation type="submission" date="2020-01" db="EMBL/GenBank/DDBJ databases">
        <title>Draft genome sequence of the Termite Coptotermes fromosanus.</title>
        <authorList>
            <person name="Itakura S."/>
            <person name="Yosikawa Y."/>
            <person name="Umezawa K."/>
        </authorList>
    </citation>
    <scope>NUCLEOTIDE SEQUENCE [LARGE SCALE GENOMIC DNA]</scope>
</reference>
<dbReference type="InterPro" id="IPR012677">
    <property type="entry name" value="Nucleotide-bd_a/b_plait_sf"/>
</dbReference>
<dbReference type="InParanoid" id="A0A6L2P8T2"/>
<dbReference type="GO" id="GO:0003723">
    <property type="term" value="F:RNA binding"/>
    <property type="evidence" value="ECO:0007669"/>
    <property type="project" value="UniProtKB-UniRule"/>
</dbReference>
<dbReference type="SMART" id="SM00360">
    <property type="entry name" value="RRM"/>
    <property type="match status" value="1"/>
</dbReference>
<comment type="subcellular location">
    <subcellularLocation>
        <location evidence="1">Nucleus</location>
    </subcellularLocation>
</comment>
<evidence type="ECO:0000256" key="12">
    <source>
        <dbReference type="ARBA" id="ARBA00023242"/>
    </source>
</evidence>
<evidence type="ECO:0000256" key="6">
    <source>
        <dbReference type="ARBA" id="ARBA00022843"/>
    </source>
</evidence>
<dbReference type="CDD" id="cd12679">
    <property type="entry name" value="RRM_SAFB1_SAFB2"/>
    <property type="match status" value="1"/>
</dbReference>
<feature type="region of interest" description="Disordered" evidence="14">
    <location>
        <begin position="397"/>
        <end position="594"/>
    </location>
</feature>
<dbReference type="PANTHER" id="PTHR15683">
    <property type="entry name" value="SCAFFOLD ATTACHMENT FACTOR B-RELATED"/>
    <property type="match status" value="1"/>
</dbReference>
<dbReference type="PANTHER" id="PTHR15683:SF8">
    <property type="entry name" value="SCAFFOLD ATTACHMENT FACTOR B, ISOFORM B"/>
    <property type="match status" value="1"/>
</dbReference>
<feature type="compositionally biased region" description="Basic and acidic residues" evidence="14">
    <location>
        <begin position="611"/>
        <end position="740"/>
    </location>
</feature>
<gene>
    <name evidence="17" type="ORF">Cfor_06589</name>
</gene>
<keyword evidence="3" id="KW-0678">Repressor</keyword>
<organism evidence="17 18">
    <name type="scientific">Coptotermes formosanus</name>
    <name type="common">Formosan subterranean termite</name>
    <dbReference type="NCBI Taxonomy" id="36987"/>
    <lineage>
        <taxon>Eukaryota</taxon>
        <taxon>Metazoa</taxon>
        <taxon>Ecdysozoa</taxon>
        <taxon>Arthropoda</taxon>
        <taxon>Hexapoda</taxon>
        <taxon>Insecta</taxon>
        <taxon>Pterygota</taxon>
        <taxon>Neoptera</taxon>
        <taxon>Polyneoptera</taxon>
        <taxon>Dictyoptera</taxon>
        <taxon>Blattodea</taxon>
        <taxon>Blattoidea</taxon>
        <taxon>Termitoidae</taxon>
        <taxon>Rhinotermitidae</taxon>
        <taxon>Coptotermes</taxon>
    </lineage>
</organism>
<dbReference type="PROSITE" id="PS50800">
    <property type="entry name" value="SAP"/>
    <property type="match status" value="1"/>
</dbReference>
<feature type="compositionally biased region" description="Acidic residues" evidence="14">
    <location>
        <begin position="93"/>
        <end position="115"/>
    </location>
</feature>
<evidence type="ECO:0000256" key="9">
    <source>
        <dbReference type="ARBA" id="ARBA00023015"/>
    </source>
</evidence>
<keyword evidence="11" id="KW-0804">Transcription</keyword>
<dbReference type="InterPro" id="IPR000504">
    <property type="entry name" value="RRM_dom"/>
</dbReference>
<dbReference type="InterPro" id="IPR034781">
    <property type="entry name" value="SAFB1_2_RBD"/>
</dbReference>
<evidence type="ECO:0000256" key="2">
    <source>
        <dbReference type="ARBA" id="ARBA00022481"/>
    </source>
</evidence>
<evidence type="ECO:0000256" key="10">
    <source>
        <dbReference type="ARBA" id="ARBA00023125"/>
    </source>
</evidence>
<evidence type="ECO:0000256" key="3">
    <source>
        <dbReference type="ARBA" id="ARBA00022491"/>
    </source>
</evidence>
<evidence type="ECO:0000256" key="5">
    <source>
        <dbReference type="ARBA" id="ARBA00022553"/>
    </source>
</evidence>
<comment type="caution">
    <text evidence="17">The sequence shown here is derived from an EMBL/GenBank/DDBJ whole genome shotgun (WGS) entry which is preliminary data.</text>
</comment>
<accession>A0A6L2P8T2</accession>
<dbReference type="Gene3D" id="3.30.70.330">
    <property type="match status" value="1"/>
</dbReference>
<evidence type="ECO:0000256" key="8">
    <source>
        <dbReference type="ARBA" id="ARBA00022990"/>
    </source>
</evidence>
<evidence type="ECO:0000313" key="17">
    <source>
        <dbReference type="EMBL" id="GFG28673.1"/>
    </source>
</evidence>
<feature type="compositionally biased region" description="Basic and acidic residues" evidence="14">
    <location>
        <begin position="397"/>
        <end position="407"/>
    </location>
</feature>
<evidence type="ECO:0000256" key="13">
    <source>
        <dbReference type="PROSITE-ProRule" id="PRU00176"/>
    </source>
</evidence>